<dbReference type="Gene3D" id="3.80.10.10">
    <property type="entry name" value="Ribonuclease Inhibitor"/>
    <property type="match status" value="1"/>
</dbReference>
<dbReference type="Proteomes" id="UP001163846">
    <property type="component" value="Unassembled WGS sequence"/>
</dbReference>
<dbReference type="InterPro" id="IPR036047">
    <property type="entry name" value="F-box-like_dom_sf"/>
</dbReference>
<dbReference type="InterPro" id="IPR001810">
    <property type="entry name" value="F-box_dom"/>
</dbReference>
<dbReference type="EMBL" id="MU806030">
    <property type="protein sequence ID" value="KAJ3841725.1"/>
    <property type="molecule type" value="Genomic_DNA"/>
</dbReference>
<sequence length="458" mass="51897">MESSTSPIDLALINILPPELLIEIFAFCAAEESIAPLTLGTVCRTWKKIIDESPRVWKLVILDDSKRSIAASQFQVRLWLSRSAPLKFDVKIHLEQEAGNALSLLAPFLPVLNRWRQLTLTSAYKKSVFLTNIFSDFDSLKELGLSISDNESNHGNSGMTVRLTHLPRDTKSSLPLRFTSLYITNDYQLFIRPSYTVALSLLESCPDLKNLILRGWMDCELSGSQSLPVISLPNLHSMTLHSTIIGRVILSHINAPALSNLYLIDLNADLHGVSSDFYESGDSEDEAHDFSRYPWSDQATGMGLRKLIAHCNPPLKVLNMLYSDMRTKDFNFIFNHLTELEEFRVTISDMSDTVIKLLRPYNRVVRVLDHFPASIELAPVSSTQDVRLPHLRCLELRNCPCISGDAIVETLIQRVDYTDRYTPKHTLEKVIVSECAQLDDQHRDVLARRMGHDRFSSQ</sequence>
<name>A0AA38UHS5_9AGAR</name>
<protein>
    <recommendedName>
        <fullName evidence="1">F-box domain-containing protein</fullName>
    </recommendedName>
</protein>
<dbReference type="SUPFAM" id="SSF81383">
    <property type="entry name" value="F-box domain"/>
    <property type="match status" value="1"/>
</dbReference>
<organism evidence="2 3">
    <name type="scientific">Lentinula raphanica</name>
    <dbReference type="NCBI Taxonomy" id="153919"/>
    <lineage>
        <taxon>Eukaryota</taxon>
        <taxon>Fungi</taxon>
        <taxon>Dikarya</taxon>
        <taxon>Basidiomycota</taxon>
        <taxon>Agaricomycotina</taxon>
        <taxon>Agaricomycetes</taxon>
        <taxon>Agaricomycetidae</taxon>
        <taxon>Agaricales</taxon>
        <taxon>Marasmiineae</taxon>
        <taxon>Omphalotaceae</taxon>
        <taxon>Lentinula</taxon>
    </lineage>
</organism>
<keyword evidence="3" id="KW-1185">Reference proteome</keyword>
<proteinExistence type="predicted"/>
<dbReference type="PROSITE" id="PS50181">
    <property type="entry name" value="FBOX"/>
    <property type="match status" value="1"/>
</dbReference>
<accession>A0AA38UHS5</accession>
<evidence type="ECO:0000313" key="2">
    <source>
        <dbReference type="EMBL" id="KAJ3841725.1"/>
    </source>
</evidence>
<dbReference type="SUPFAM" id="SSF52047">
    <property type="entry name" value="RNI-like"/>
    <property type="match status" value="1"/>
</dbReference>
<dbReference type="Gene3D" id="1.20.1280.50">
    <property type="match status" value="1"/>
</dbReference>
<dbReference type="AlphaFoldDB" id="A0AA38UHS5"/>
<feature type="domain" description="F-box" evidence="1">
    <location>
        <begin position="10"/>
        <end position="60"/>
    </location>
</feature>
<evidence type="ECO:0000313" key="3">
    <source>
        <dbReference type="Proteomes" id="UP001163846"/>
    </source>
</evidence>
<comment type="caution">
    <text evidence="2">The sequence shown here is derived from an EMBL/GenBank/DDBJ whole genome shotgun (WGS) entry which is preliminary data.</text>
</comment>
<dbReference type="Pfam" id="PF12937">
    <property type="entry name" value="F-box-like"/>
    <property type="match status" value="1"/>
</dbReference>
<reference evidence="2" key="1">
    <citation type="submission" date="2022-08" db="EMBL/GenBank/DDBJ databases">
        <authorList>
            <consortium name="DOE Joint Genome Institute"/>
            <person name="Min B."/>
            <person name="Riley R."/>
            <person name="Sierra-Patev S."/>
            <person name="Naranjo-Ortiz M."/>
            <person name="Looney B."/>
            <person name="Konkel Z."/>
            <person name="Slot J.C."/>
            <person name="Sakamoto Y."/>
            <person name="Steenwyk J.L."/>
            <person name="Rokas A."/>
            <person name="Carro J."/>
            <person name="Camarero S."/>
            <person name="Ferreira P."/>
            <person name="Molpeceres G."/>
            <person name="Ruiz-Duenas F.J."/>
            <person name="Serrano A."/>
            <person name="Henrissat B."/>
            <person name="Drula E."/>
            <person name="Hughes K.W."/>
            <person name="Mata J.L."/>
            <person name="Ishikawa N.K."/>
            <person name="Vargas-Isla R."/>
            <person name="Ushijima S."/>
            <person name="Smith C.A."/>
            <person name="Ahrendt S."/>
            <person name="Andreopoulos W."/>
            <person name="He G."/>
            <person name="Labutti K."/>
            <person name="Lipzen A."/>
            <person name="Ng V."/>
            <person name="Sandor L."/>
            <person name="Barry K."/>
            <person name="Martinez A.T."/>
            <person name="Xiao Y."/>
            <person name="Gibbons J.G."/>
            <person name="Terashima K."/>
            <person name="Hibbett D.S."/>
            <person name="Grigoriev I.V."/>
        </authorList>
    </citation>
    <scope>NUCLEOTIDE SEQUENCE</scope>
    <source>
        <strain evidence="2">TFB9207</strain>
    </source>
</reference>
<evidence type="ECO:0000259" key="1">
    <source>
        <dbReference type="PROSITE" id="PS50181"/>
    </source>
</evidence>
<gene>
    <name evidence="2" type="ORF">F5878DRAFT_722773</name>
</gene>
<dbReference type="InterPro" id="IPR032675">
    <property type="entry name" value="LRR_dom_sf"/>
</dbReference>